<feature type="compositionally biased region" description="Basic and acidic residues" evidence="1">
    <location>
        <begin position="170"/>
        <end position="185"/>
    </location>
</feature>
<comment type="caution">
    <text evidence="2">The sequence shown here is derived from an EMBL/GenBank/DDBJ whole genome shotgun (WGS) entry which is preliminary data.</text>
</comment>
<dbReference type="Proteomes" id="UP001311232">
    <property type="component" value="Unassembled WGS sequence"/>
</dbReference>
<protein>
    <submittedName>
        <fullName evidence="2">Uncharacterized protein</fullName>
    </submittedName>
</protein>
<proteinExistence type="predicted"/>
<evidence type="ECO:0000313" key="3">
    <source>
        <dbReference type="Proteomes" id="UP001311232"/>
    </source>
</evidence>
<accession>A0AAV9RHG7</accession>
<gene>
    <name evidence="2" type="ORF">CRENBAI_026611</name>
</gene>
<evidence type="ECO:0000256" key="1">
    <source>
        <dbReference type="SAM" id="MobiDB-lite"/>
    </source>
</evidence>
<organism evidence="2 3">
    <name type="scientific">Crenichthys baileyi</name>
    <name type="common">White River springfish</name>
    <dbReference type="NCBI Taxonomy" id="28760"/>
    <lineage>
        <taxon>Eukaryota</taxon>
        <taxon>Metazoa</taxon>
        <taxon>Chordata</taxon>
        <taxon>Craniata</taxon>
        <taxon>Vertebrata</taxon>
        <taxon>Euteleostomi</taxon>
        <taxon>Actinopterygii</taxon>
        <taxon>Neopterygii</taxon>
        <taxon>Teleostei</taxon>
        <taxon>Neoteleostei</taxon>
        <taxon>Acanthomorphata</taxon>
        <taxon>Ovalentaria</taxon>
        <taxon>Atherinomorphae</taxon>
        <taxon>Cyprinodontiformes</taxon>
        <taxon>Goodeidae</taxon>
        <taxon>Crenichthys</taxon>
    </lineage>
</organism>
<sequence length="235" mass="27425">MESDHGLLDLPRRPQITRHGTDHPRHVWKEKNFTDHQDGNSSVDQEKSEPVQIKEEWDELRLLQMTDDSTKKQELGSVAENQMALHHQQIKEEQVELQILQVKEDQVEPQSVQMTTDKVEQEPMNKSQNQEELQHQQIKVEPEDVDILQVKVEETEICISQDEEKLLLKQETDSFEERDYGEPEPIRNQLVSQDFPEAETHNQEGSNPEDSESSRDENLYSCELSNSYISLVLRA</sequence>
<dbReference type="EMBL" id="JAHHUM010001818">
    <property type="protein sequence ID" value="KAK5608387.1"/>
    <property type="molecule type" value="Genomic_DNA"/>
</dbReference>
<feature type="region of interest" description="Disordered" evidence="1">
    <location>
        <begin position="1"/>
        <end position="52"/>
    </location>
</feature>
<feature type="region of interest" description="Disordered" evidence="1">
    <location>
        <begin position="105"/>
        <end position="140"/>
    </location>
</feature>
<dbReference type="AlphaFoldDB" id="A0AAV9RHG7"/>
<feature type="compositionally biased region" description="Basic and acidic residues" evidence="1">
    <location>
        <begin position="19"/>
        <end position="52"/>
    </location>
</feature>
<name>A0AAV9RHG7_9TELE</name>
<evidence type="ECO:0000313" key="2">
    <source>
        <dbReference type="EMBL" id="KAK5608387.1"/>
    </source>
</evidence>
<keyword evidence="3" id="KW-1185">Reference proteome</keyword>
<reference evidence="2 3" key="1">
    <citation type="submission" date="2021-06" db="EMBL/GenBank/DDBJ databases">
        <authorList>
            <person name="Palmer J.M."/>
        </authorList>
    </citation>
    <scope>NUCLEOTIDE SEQUENCE [LARGE SCALE GENOMIC DNA]</scope>
    <source>
        <strain evidence="2 3">MEX-2019</strain>
        <tissue evidence="2">Muscle</tissue>
    </source>
</reference>
<feature type="compositionally biased region" description="Basic and acidic residues" evidence="1">
    <location>
        <begin position="1"/>
        <end position="12"/>
    </location>
</feature>
<feature type="region of interest" description="Disordered" evidence="1">
    <location>
        <begin position="170"/>
        <end position="220"/>
    </location>
</feature>